<dbReference type="AlphaFoldDB" id="A0AAV6H9U8"/>
<keyword evidence="1" id="KW-0479">Metal-binding</keyword>
<reference evidence="6" key="1">
    <citation type="submission" date="2020-10" db="EMBL/GenBank/DDBJ databases">
        <title>Chromosome-scale genome assembly of the Allis shad, Alosa alosa.</title>
        <authorList>
            <person name="Margot Z."/>
            <person name="Christophe K."/>
            <person name="Cabau C."/>
            <person name="Louis A."/>
            <person name="Berthelot C."/>
            <person name="Parey E."/>
            <person name="Roest Crollius H."/>
            <person name="Montfort J."/>
            <person name="Robinson-Rechavi M."/>
            <person name="Bucao C."/>
            <person name="Bouchez O."/>
            <person name="Gislard M."/>
            <person name="Lluch J."/>
            <person name="Milhes M."/>
            <person name="Lampietro C."/>
            <person name="Lopez Roques C."/>
            <person name="Donnadieu C."/>
            <person name="Braasch I."/>
            <person name="Desvignes T."/>
            <person name="Postlethwait J."/>
            <person name="Bobe J."/>
            <person name="Guiguen Y."/>
        </authorList>
    </citation>
    <scope>NUCLEOTIDE SEQUENCE</scope>
    <source>
        <strain evidence="6">M-15738</strain>
        <tissue evidence="6">Blood</tissue>
    </source>
</reference>
<name>A0AAV6H9U8_9TELE</name>
<accession>A0AAV6H9U8</accession>
<evidence type="ECO:0000256" key="3">
    <source>
        <dbReference type="ARBA" id="ARBA00022833"/>
    </source>
</evidence>
<dbReference type="EMBL" id="JADWDJ010000004">
    <property type="protein sequence ID" value="KAG5282777.1"/>
    <property type="molecule type" value="Genomic_DNA"/>
</dbReference>
<dbReference type="Gene3D" id="3.30.40.10">
    <property type="entry name" value="Zinc/RING finger domain, C3HC4 (zinc finger)"/>
    <property type="match status" value="1"/>
</dbReference>
<gene>
    <name evidence="6" type="ORF">AALO_G00059830</name>
</gene>
<sequence length="287" mass="31570">MSAFVLFNGSKRVTLRPEDMTTEKLSVFQVQKESVYLTDDANVAIFPEENGSFFCLDLQDQGHYEVHGDRSGPVQDSNPAINPHLSALLSSAHMLPVLPPPVGSGRPLESKETMILTDSQGNEILDSEGTRGSWFWKQNSRKVFAVPENQLGHLQANKRKRLSRRDETASVIAEMEEVVEAAQELKEVTKVIKELSGASARSTVLVLAEPEVTTIRAAFGCLICKGLAVRPVLATCCRSIIGCQRCVRVWTQERPSCPKCRADAVESCSHEVAGLSEALAPFEKLFQ</sequence>
<dbReference type="PROSITE" id="PS50089">
    <property type="entry name" value="ZF_RING_2"/>
    <property type="match status" value="1"/>
</dbReference>
<evidence type="ECO:0000259" key="5">
    <source>
        <dbReference type="PROSITE" id="PS50089"/>
    </source>
</evidence>
<protein>
    <recommendedName>
        <fullName evidence="5">RING-type domain-containing protein</fullName>
    </recommendedName>
</protein>
<proteinExistence type="predicted"/>
<evidence type="ECO:0000256" key="2">
    <source>
        <dbReference type="ARBA" id="ARBA00022771"/>
    </source>
</evidence>
<evidence type="ECO:0000313" key="6">
    <source>
        <dbReference type="EMBL" id="KAG5282777.1"/>
    </source>
</evidence>
<keyword evidence="2 4" id="KW-0863">Zinc-finger</keyword>
<organism evidence="6 7">
    <name type="scientific">Alosa alosa</name>
    <name type="common">allis shad</name>
    <dbReference type="NCBI Taxonomy" id="278164"/>
    <lineage>
        <taxon>Eukaryota</taxon>
        <taxon>Metazoa</taxon>
        <taxon>Chordata</taxon>
        <taxon>Craniata</taxon>
        <taxon>Vertebrata</taxon>
        <taxon>Euteleostomi</taxon>
        <taxon>Actinopterygii</taxon>
        <taxon>Neopterygii</taxon>
        <taxon>Teleostei</taxon>
        <taxon>Clupei</taxon>
        <taxon>Clupeiformes</taxon>
        <taxon>Clupeoidei</taxon>
        <taxon>Clupeidae</taxon>
        <taxon>Alosa</taxon>
    </lineage>
</organism>
<keyword evidence="3" id="KW-0862">Zinc</keyword>
<feature type="domain" description="RING-type" evidence="5">
    <location>
        <begin position="221"/>
        <end position="261"/>
    </location>
</feature>
<dbReference type="SUPFAM" id="SSF57850">
    <property type="entry name" value="RING/U-box"/>
    <property type="match status" value="1"/>
</dbReference>
<keyword evidence="7" id="KW-1185">Reference proteome</keyword>
<evidence type="ECO:0000256" key="4">
    <source>
        <dbReference type="PROSITE-ProRule" id="PRU00175"/>
    </source>
</evidence>
<evidence type="ECO:0000256" key="1">
    <source>
        <dbReference type="ARBA" id="ARBA00022723"/>
    </source>
</evidence>
<evidence type="ECO:0000313" key="7">
    <source>
        <dbReference type="Proteomes" id="UP000823561"/>
    </source>
</evidence>
<dbReference type="InterPro" id="IPR013083">
    <property type="entry name" value="Znf_RING/FYVE/PHD"/>
</dbReference>
<comment type="caution">
    <text evidence="6">The sequence shown here is derived from an EMBL/GenBank/DDBJ whole genome shotgun (WGS) entry which is preliminary data.</text>
</comment>
<dbReference type="GO" id="GO:0008270">
    <property type="term" value="F:zinc ion binding"/>
    <property type="evidence" value="ECO:0007669"/>
    <property type="project" value="UniProtKB-KW"/>
</dbReference>
<dbReference type="InterPro" id="IPR001841">
    <property type="entry name" value="Znf_RING"/>
</dbReference>
<dbReference type="Proteomes" id="UP000823561">
    <property type="component" value="Chromosome 4"/>
</dbReference>